<evidence type="ECO:0000313" key="11">
    <source>
        <dbReference type="EMBL" id="NDV31856.1"/>
    </source>
</evidence>
<evidence type="ECO:0000256" key="2">
    <source>
        <dbReference type="ARBA" id="ARBA00022527"/>
    </source>
</evidence>
<keyword evidence="6" id="KW-0067">ATP-binding</keyword>
<evidence type="ECO:0000256" key="4">
    <source>
        <dbReference type="ARBA" id="ARBA00022741"/>
    </source>
</evidence>
<keyword evidence="4" id="KW-0547">Nucleotide-binding</keyword>
<feature type="region of interest" description="Disordered" evidence="9">
    <location>
        <begin position="248"/>
        <end position="315"/>
    </location>
</feature>
<feature type="domain" description="Protein kinase" evidence="10">
    <location>
        <begin position="1"/>
        <end position="229"/>
    </location>
</feature>
<evidence type="ECO:0000256" key="8">
    <source>
        <dbReference type="ARBA" id="ARBA00048679"/>
    </source>
</evidence>
<name>A0A6B2L4I2_9EUKA</name>
<comment type="similarity">
    <text evidence="1">Belongs to the protein kinase superfamily. STE Ser/Thr protein kinase family. STE20 subfamily.</text>
</comment>
<accession>A0A6B2L4I2</accession>
<evidence type="ECO:0000256" key="9">
    <source>
        <dbReference type="SAM" id="MobiDB-lite"/>
    </source>
</evidence>
<dbReference type="PROSITE" id="PS50011">
    <property type="entry name" value="PROTEIN_KINASE_DOM"/>
    <property type="match status" value="1"/>
</dbReference>
<protein>
    <recommendedName>
        <fullName evidence="10">Protein kinase domain-containing protein</fullName>
    </recommendedName>
</protein>
<dbReference type="EMBL" id="GIBP01002887">
    <property type="protein sequence ID" value="NDV31856.1"/>
    <property type="molecule type" value="Transcribed_RNA"/>
</dbReference>
<dbReference type="Pfam" id="PF00069">
    <property type="entry name" value="Pkinase"/>
    <property type="match status" value="1"/>
</dbReference>
<comment type="catalytic activity">
    <reaction evidence="8">
        <text>L-seryl-[protein] + ATP = O-phospho-L-seryl-[protein] + ADP + H(+)</text>
        <dbReference type="Rhea" id="RHEA:17989"/>
        <dbReference type="Rhea" id="RHEA-COMP:9863"/>
        <dbReference type="Rhea" id="RHEA-COMP:11604"/>
        <dbReference type="ChEBI" id="CHEBI:15378"/>
        <dbReference type="ChEBI" id="CHEBI:29999"/>
        <dbReference type="ChEBI" id="CHEBI:30616"/>
        <dbReference type="ChEBI" id="CHEBI:83421"/>
        <dbReference type="ChEBI" id="CHEBI:456216"/>
        <dbReference type="EC" id="2.7.11.1"/>
    </reaction>
</comment>
<keyword evidence="2" id="KW-0723">Serine/threonine-protein kinase</keyword>
<dbReference type="InterPro" id="IPR000719">
    <property type="entry name" value="Prot_kinase_dom"/>
</dbReference>
<evidence type="ECO:0000256" key="1">
    <source>
        <dbReference type="ARBA" id="ARBA00008874"/>
    </source>
</evidence>
<evidence type="ECO:0000256" key="3">
    <source>
        <dbReference type="ARBA" id="ARBA00022679"/>
    </source>
</evidence>
<dbReference type="PANTHER" id="PTHR48012:SF10">
    <property type="entry name" value="FI20177P1"/>
    <property type="match status" value="1"/>
</dbReference>
<reference evidence="11" key="1">
    <citation type="journal article" date="2020" name="J. Eukaryot. Microbiol.">
        <title>De novo Sequencing, Assembly and Annotation of the Transcriptome for the Free-Living Testate Amoeba Arcella intermedia.</title>
        <authorList>
            <person name="Ribeiro G.M."/>
            <person name="Porfirio-Sousa A.L."/>
            <person name="Maurer-Alcala X.X."/>
            <person name="Katz L.A."/>
            <person name="Lahr D.J.G."/>
        </authorList>
    </citation>
    <scope>NUCLEOTIDE SEQUENCE</scope>
</reference>
<feature type="compositionally biased region" description="Polar residues" evidence="9">
    <location>
        <begin position="289"/>
        <end position="305"/>
    </location>
</feature>
<keyword evidence="3" id="KW-0808">Transferase</keyword>
<proteinExistence type="inferred from homology"/>
<sequence>MEVSHTVVILPSIITIKKLTVFRKLPTVKKEIKNLRSVKHPNLLEYYACFHKTGFKVNEFWYIMEYCDCGSIQNIMERLGRGLEEPQIIAIVAQVLNGLEYLHQLNKFHLNIRAGNLLLNSDGNIKISDYGITDVRLVNSWSWAPPETLDRITDSKGDIWSLGITIIEMADKEPPFLNLTIQEICCLSVPTFKNPNKWSANFREFLTLFLQKDPIDRSPAAVLRQHPLIVEANEKALLPLAATALSLQPLQDDGSPDDSKVNRKSGRRSAGFQSNRRTISSDPLKRRSLSPSVNTPDGLTSLANRRSQKRENSFGVIQENRAKVHLNSTDNTPKRIIADPSLDIVGLIEKCKTIFKIPETDSPNFTLFFVDNKKVIQLPPNQKVLPMIKDKREAYFIYKKT</sequence>
<dbReference type="GO" id="GO:0005737">
    <property type="term" value="C:cytoplasm"/>
    <property type="evidence" value="ECO:0007669"/>
    <property type="project" value="TreeGrafter"/>
</dbReference>
<feature type="compositionally biased region" description="Polar residues" evidence="9">
    <location>
        <begin position="271"/>
        <end position="281"/>
    </location>
</feature>
<dbReference type="InterPro" id="IPR011009">
    <property type="entry name" value="Kinase-like_dom_sf"/>
</dbReference>
<evidence type="ECO:0000256" key="6">
    <source>
        <dbReference type="ARBA" id="ARBA00022840"/>
    </source>
</evidence>
<dbReference type="GO" id="GO:0005524">
    <property type="term" value="F:ATP binding"/>
    <property type="evidence" value="ECO:0007669"/>
    <property type="project" value="UniProtKB-KW"/>
</dbReference>
<dbReference type="AlphaFoldDB" id="A0A6B2L4I2"/>
<organism evidence="11">
    <name type="scientific">Arcella intermedia</name>
    <dbReference type="NCBI Taxonomy" id="1963864"/>
    <lineage>
        <taxon>Eukaryota</taxon>
        <taxon>Amoebozoa</taxon>
        <taxon>Tubulinea</taxon>
        <taxon>Elardia</taxon>
        <taxon>Arcellinida</taxon>
        <taxon>Sphaerothecina</taxon>
        <taxon>Arcellidae</taxon>
        <taxon>Arcella</taxon>
    </lineage>
</organism>
<dbReference type="Gene3D" id="1.10.510.10">
    <property type="entry name" value="Transferase(Phosphotransferase) domain 1"/>
    <property type="match status" value="1"/>
</dbReference>
<dbReference type="GO" id="GO:0004674">
    <property type="term" value="F:protein serine/threonine kinase activity"/>
    <property type="evidence" value="ECO:0007669"/>
    <property type="project" value="UniProtKB-KW"/>
</dbReference>
<dbReference type="InterPro" id="IPR050629">
    <property type="entry name" value="STE20/SPS1-PAK"/>
</dbReference>
<dbReference type="SUPFAM" id="SSF56112">
    <property type="entry name" value="Protein kinase-like (PK-like)"/>
    <property type="match status" value="1"/>
</dbReference>
<comment type="catalytic activity">
    <reaction evidence="7">
        <text>L-threonyl-[protein] + ATP = O-phospho-L-threonyl-[protein] + ADP + H(+)</text>
        <dbReference type="Rhea" id="RHEA:46608"/>
        <dbReference type="Rhea" id="RHEA-COMP:11060"/>
        <dbReference type="Rhea" id="RHEA-COMP:11605"/>
        <dbReference type="ChEBI" id="CHEBI:15378"/>
        <dbReference type="ChEBI" id="CHEBI:30013"/>
        <dbReference type="ChEBI" id="CHEBI:30616"/>
        <dbReference type="ChEBI" id="CHEBI:61977"/>
        <dbReference type="ChEBI" id="CHEBI:456216"/>
        <dbReference type="EC" id="2.7.11.1"/>
    </reaction>
</comment>
<evidence type="ECO:0000256" key="7">
    <source>
        <dbReference type="ARBA" id="ARBA00047899"/>
    </source>
</evidence>
<keyword evidence="5" id="KW-0418">Kinase</keyword>
<dbReference type="PANTHER" id="PTHR48012">
    <property type="entry name" value="STERILE20-LIKE KINASE, ISOFORM B-RELATED"/>
    <property type="match status" value="1"/>
</dbReference>
<evidence type="ECO:0000259" key="10">
    <source>
        <dbReference type="PROSITE" id="PS50011"/>
    </source>
</evidence>
<evidence type="ECO:0000256" key="5">
    <source>
        <dbReference type="ARBA" id="ARBA00022777"/>
    </source>
</evidence>